<evidence type="ECO:0000313" key="2">
    <source>
        <dbReference type="EMBL" id="JAS15099.1"/>
    </source>
</evidence>
<proteinExistence type="predicted"/>
<feature type="region of interest" description="Disordered" evidence="1">
    <location>
        <begin position="67"/>
        <end position="109"/>
    </location>
</feature>
<reference evidence="2" key="1">
    <citation type="submission" date="2015-12" db="EMBL/GenBank/DDBJ databases">
        <title>De novo transcriptome assembly of four potential Pierce s Disease insect vectors from Arizona vineyards.</title>
        <authorList>
            <person name="Tassone E.E."/>
        </authorList>
    </citation>
    <scope>NUCLEOTIDE SEQUENCE</scope>
</reference>
<sequence>MSDQKSKVFLRGQARTIIASVIQYFREERNQGGPLISVDKVLERVSLACKTPLRTIQRINAEIRKGQMKIDDERTSESEVTDLPSSDERSGGSAEILNVATPENPTGRV</sequence>
<protein>
    <submittedName>
        <fullName evidence="2">Uncharacterized protein</fullName>
    </submittedName>
</protein>
<dbReference type="EMBL" id="GEDC01022199">
    <property type="protein sequence ID" value="JAS15099.1"/>
    <property type="molecule type" value="Transcribed_RNA"/>
</dbReference>
<feature type="non-terminal residue" evidence="2">
    <location>
        <position position="109"/>
    </location>
</feature>
<name>A0A1B6CNS3_9HEMI</name>
<dbReference type="AlphaFoldDB" id="A0A1B6CNS3"/>
<gene>
    <name evidence="2" type="ORF">g.16098</name>
</gene>
<evidence type="ECO:0000256" key="1">
    <source>
        <dbReference type="SAM" id="MobiDB-lite"/>
    </source>
</evidence>
<feature type="compositionally biased region" description="Basic and acidic residues" evidence="1">
    <location>
        <begin position="67"/>
        <end position="77"/>
    </location>
</feature>
<accession>A0A1B6CNS3</accession>
<organism evidence="2">
    <name type="scientific">Clastoptera arizonana</name>
    <name type="common">Arizona spittle bug</name>
    <dbReference type="NCBI Taxonomy" id="38151"/>
    <lineage>
        <taxon>Eukaryota</taxon>
        <taxon>Metazoa</taxon>
        <taxon>Ecdysozoa</taxon>
        <taxon>Arthropoda</taxon>
        <taxon>Hexapoda</taxon>
        <taxon>Insecta</taxon>
        <taxon>Pterygota</taxon>
        <taxon>Neoptera</taxon>
        <taxon>Paraneoptera</taxon>
        <taxon>Hemiptera</taxon>
        <taxon>Auchenorrhyncha</taxon>
        <taxon>Cercopoidea</taxon>
        <taxon>Clastopteridae</taxon>
        <taxon>Clastoptera</taxon>
    </lineage>
</organism>